<feature type="signal peptide" evidence="1">
    <location>
        <begin position="1"/>
        <end position="22"/>
    </location>
</feature>
<dbReference type="RefSeq" id="WP_129217567.1">
    <property type="nucleotide sequence ID" value="NZ_QYBC01000002.1"/>
</dbReference>
<protein>
    <submittedName>
        <fullName evidence="2">Peptidoglycan-binding protein</fullName>
    </submittedName>
</protein>
<accession>A0A4Q2RH38</accession>
<comment type="caution">
    <text evidence="2">The sequence shown here is derived from an EMBL/GenBank/DDBJ whole genome shotgun (WGS) entry which is preliminary data.</text>
</comment>
<dbReference type="EMBL" id="QYBC01000002">
    <property type="protein sequence ID" value="RYB07024.1"/>
    <property type="molecule type" value="Genomic_DNA"/>
</dbReference>
<evidence type="ECO:0000313" key="2">
    <source>
        <dbReference type="EMBL" id="RYB07024.1"/>
    </source>
</evidence>
<dbReference type="InterPro" id="IPR036366">
    <property type="entry name" value="PGBDSf"/>
</dbReference>
<dbReference type="SUPFAM" id="SSF47090">
    <property type="entry name" value="PGBD-like"/>
    <property type="match status" value="1"/>
</dbReference>
<name>A0A4Q2RH38_9HYPH</name>
<dbReference type="InterPro" id="IPR036365">
    <property type="entry name" value="PGBD-like_sf"/>
</dbReference>
<gene>
    <name evidence="2" type="ORF">D3272_02800</name>
</gene>
<reference evidence="2 3" key="2">
    <citation type="submission" date="2019-02" db="EMBL/GenBank/DDBJ databases">
        <title>'Lichenibacterium ramalinii' gen. nov. sp. nov., 'Lichenibacterium minor' gen. nov. sp. nov.</title>
        <authorList>
            <person name="Pankratov T."/>
        </authorList>
    </citation>
    <scope>NUCLEOTIDE SEQUENCE [LARGE SCALE GENOMIC DNA]</scope>
    <source>
        <strain evidence="2 3">RmlP001</strain>
    </source>
</reference>
<feature type="chain" id="PRO_5020445728" evidence="1">
    <location>
        <begin position="23"/>
        <end position="471"/>
    </location>
</feature>
<dbReference type="Proteomes" id="UP000289411">
    <property type="component" value="Unassembled WGS sequence"/>
</dbReference>
<keyword evidence="3" id="KW-1185">Reference proteome</keyword>
<reference evidence="2 3" key="1">
    <citation type="submission" date="2018-09" db="EMBL/GenBank/DDBJ databases">
        <authorList>
            <person name="Grouzdev D.S."/>
            <person name="Krutkina M.S."/>
        </authorList>
    </citation>
    <scope>NUCLEOTIDE SEQUENCE [LARGE SCALE GENOMIC DNA]</scope>
    <source>
        <strain evidence="2 3">RmlP001</strain>
    </source>
</reference>
<sequence length="471" mass="47223">MQMPRGFAVLALASVAAAPAPAAAPGDPPPAAARPDALKPVFDALSEADRRALQDALTWTGDFNGAVAGTYGPRTRDALLAYARRGGLTAATALDGPARRRLLAEAEAARRAAGFTRLHDTRAALTIGVPSRLLTVRTPLPDGTRYAAPDGSAVLDTAGRAGGPEALEEVLGRLTRDVPGRRVTYRLARHDVIVVAGEAGDRRFYSRYAVAAPPGGEPALRGFTLTYPAVRAADFDRIVLAVAAAFDPAPLMPQPDPGPPPTATTAAAVAAAASAADAKPPVLVGAAVLVAPGLALTRADPRSCPEPAVDGAPARWTRQDAASGLALLAVAAHGTTAALPLAAAAAPVSRRYGLFFVPGEGAPALAVALAGGDAAGFAELPLQGADAGVPLVDGAGALVGLTAPPDIRPPSVAGTVVAGPYRVTGPGQIGAFLRDAGVATTAPIAGDMAGPGAALARWRPVVVPLRCRAPA</sequence>
<dbReference type="Gene3D" id="1.10.101.10">
    <property type="entry name" value="PGBD-like superfamily/PGBD"/>
    <property type="match status" value="1"/>
</dbReference>
<evidence type="ECO:0000256" key="1">
    <source>
        <dbReference type="SAM" id="SignalP"/>
    </source>
</evidence>
<dbReference type="OrthoDB" id="6810892at2"/>
<keyword evidence="1" id="KW-0732">Signal</keyword>
<proteinExistence type="predicted"/>
<dbReference type="AlphaFoldDB" id="A0A4Q2RH38"/>
<evidence type="ECO:0000313" key="3">
    <source>
        <dbReference type="Proteomes" id="UP000289411"/>
    </source>
</evidence>
<organism evidence="2 3">
    <name type="scientific">Lichenibacterium ramalinae</name>
    <dbReference type="NCBI Taxonomy" id="2316527"/>
    <lineage>
        <taxon>Bacteria</taxon>
        <taxon>Pseudomonadati</taxon>
        <taxon>Pseudomonadota</taxon>
        <taxon>Alphaproteobacteria</taxon>
        <taxon>Hyphomicrobiales</taxon>
        <taxon>Lichenihabitantaceae</taxon>
        <taxon>Lichenibacterium</taxon>
    </lineage>
</organism>